<feature type="non-terminal residue" evidence="1">
    <location>
        <position position="1"/>
    </location>
</feature>
<sequence length="89" mass="10317">AKVCWWGSVPVGHFQGTPLREHWRKDFSTDALPRHQHQLASLAFIFWVRLWLESSLSKQTLQQDTAEKCSGTGVRTTCLMKHVKLHYIV</sequence>
<dbReference type="AlphaFoldDB" id="A0A8K1GQE9"/>
<evidence type="ECO:0000313" key="1">
    <source>
        <dbReference type="EMBL" id="TRZ22208.1"/>
    </source>
</evidence>
<proteinExistence type="predicted"/>
<name>A0A8K1GQE9_9PASS</name>
<comment type="caution">
    <text evidence="1">The sequence shown here is derived from an EMBL/GenBank/DDBJ whole genome shotgun (WGS) entry which is preliminary data.</text>
</comment>
<accession>A0A8K1GQE9</accession>
<protein>
    <submittedName>
        <fullName evidence="1">Uncharacterized protein</fullName>
    </submittedName>
</protein>
<evidence type="ECO:0000313" key="2">
    <source>
        <dbReference type="Proteomes" id="UP000796761"/>
    </source>
</evidence>
<keyword evidence="2" id="KW-1185">Reference proteome</keyword>
<reference evidence="1" key="1">
    <citation type="submission" date="2019-04" db="EMBL/GenBank/DDBJ databases">
        <title>Genome assembly of Zosterops borbonicus 15179.</title>
        <authorList>
            <person name="Leroy T."/>
            <person name="Anselmetti Y."/>
            <person name="Tilak M.-K."/>
            <person name="Nabholz B."/>
        </authorList>
    </citation>
    <scope>NUCLEOTIDE SEQUENCE</scope>
    <source>
        <strain evidence="1">HGM_15179</strain>
        <tissue evidence="1">Muscle</tissue>
    </source>
</reference>
<dbReference type="Proteomes" id="UP000796761">
    <property type="component" value="Unassembled WGS sequence"/>
</dbReference>
<gene>
    <name evidence="1" type="ORF">HGM15179_004914</name>
</gene>
<organism evidence="1 2">
    <name type="scientific">Zosterops borbonicus</name>
    <dbReference type="NCBI Taxonomy" id="364589"/>
    <lineage>
        <taxon>Eukaryota</taxon>
        <taxon>Metazoa</taxon>
        <taxon>Chordata</taxon>
        <taxon>Craniata</taxon>
        <taxon>Vertebrata</taxon>
        <taxon>Euteleostomi</taxon>
        <taxon>Archelosauria</taxon>
        <taxon>Archosauria</taxon>
        <taxon>Dinosauria</taxon>
        <taxon>Saurischia</taxon>
        <taxon>Theropoda</taxon>
        <taxon>Coelurosauria</taxon>
        <taxon>Aves</taxon>
        <taxon>Neognathae</taxon>
        <taxon>Neoaves</taxon>
        <taxon>Telluraves</taxon>
        <taxon>Australaves</taxon>
        <taxon>Passeriformes</taxon>
        <taxon>Sylvioidea</taxon>
        <taxon>Zosteropidae</taxon>
        <taxon>Zosterops</taxon>
    </lineage>
</organism>
<feature type="non-terminal residue" evidence="1">
    <location>
        <position position="89"/>
    </location>
</feature>
<dbReference type="EMBL" id="SWJQ01000104">
    <property type="protein sequence ID" value="TRZ22208.1"/>
    <property type="molecule type" value="Genomic_DNA"/>
</dbReference>